<organism evidence="3 4">
    <name type="scientific">Methylomicrobium album BG8</name>
    <dbReference type="NCBI Taxonomy" id="686340"/>
    <lineage>
        <taxon>Bacteria</taxon>
        <taxon>Pseudomonadati</taxon>
        <taxon>Pseudomonadota</taxon>
        <taxon>Gammaproteobacteria</taxon>
        <taxon>Methylococcales</taxon>
        <taxon>Methylococcaceae</taxon>
        <taxon>Methylomicrobium</taxon>
    </lineage>
</organism>
<evidence type="ECO:0000313" key="3">
    <source>
        <dbReference type="EMBL" id="EIC30433.1"/>
    </source>
</evidence>
<dbReference type="PANTHER" id="PTHR38731">
    <property type="entry name" value="LIPL45-RELATED LIPOPROTEIN-RELATED"/>
    <property type="match status" value="1"/>
</dbReference>
<dbReference type="Proteomes" id="UP000005090">
    <property type="component" value="Chromosome"/>
</dbReference>
<accession>H8GKE2</accession>
<dbReference type="STRING" id="686340.Metal_2733"/>
<evidence type="ECO:0000256" key="1">
    <source>
        <dbReference type="SAM" id="SignalP"/>
    </source>
</evidence>
<dbReference type="RefSeq" id="WP_005373049.1">
    <property type="nucleotide sequence ID" value="NZ_CM001475.1"/>
</dbReference>
<reference evidence="3 4" key="1">
    <citation type="journal article" date="2013" name="Genome Announc.">
        <title>Genome Sequence of the Obligate Gammaproteobacterial Methanotroph Methylomicrobium album Strain BG8.</title>
        <authorList>
            <person name="Kits K.D."/>
            <person name="Kalyuzhnaya M.G."/>
            <person name="Klotz M.G."/>
            <person name="Jetten M.S."/>
            <person name="Op den Camp H.J."/>
            <person name="Vuilleumier S."/>
            <person name="Bringel F."/>
            <person name="Dispirito A.A."/>
            <person name="Murrell J.C."/>
            <person name="Bruce D."/>
            <person name="Cheng J.F."/>
            <person name="Copeland A."/>
            <person name="Goodwin L."/>
            <person name="Hauser L."/>
            <person name="Lajus A."/>
            <person name="Land M.L."/>
            <person name="Lapidus A."/>
            <person name="Lucas S."/>
            <person name="Medigue C."/>
            <person name="Pitluck S."/>
            <person name="Woyke T."/>
            <person name="Zeytun A."/>
            <person name="Stein L.Y."/>
        </authorList>
    </citation>
    <scope>NUCLEOTIDE SEQUENCE [LARGE SCALE GENOMIC DNA]</scope>
    <source>
        <strain evidence="3 4">BG8</strain>
    </source>
</reference>
<feature type="domain" description="FecR protein" evidence="2">
    <location>
        <begin position="62"/>
        <end position="150"/>
    </location>
</feature>
<evidence type="ECO:0000259" key="2">
    <source>
        <dbReference type="Pfam" id="PF04773"/>
    </source>
</evidence>
<evidence type="ECO:0000313" key="4">
    <source>
        <dbReference type="Proteomes" id="UP000005090"/>
    </source>
</evidence>
<keyword evidence="4" id="KW-1185">Reference proteome</keyword>
<dbReference type="AlphaFoldDB" id="H8GKE2"/>
<dbReference type="InterPro" id="IPR006860">
    <property type="entry name" value="FecR"/>
</dbReference>
<protein>
    <recommendedName>
        <fullName evidence="2">FecR protein domain-containing protein</fullName>
    </recommendedName>
</protein>
<dbReference type="Pfam" id="PF04773">
    <property type="entry name" value="FecR"/>
    <property type="match status" value="1"/>
</dbReference>
<gene>
    <name evidence="3" type="ORF">Metal_2733</name>
</gene>
<feature type="chain" id="PRO_5003612013" description="FecR protein domain-containing protein" evidence="1">
    <location>
        <begin position="22"/>
        <end position="151"/>
    </location>
</feature>
<sequence>MPLPSCRVLVLILLLSSCAFRSWSADSDAIGYVKIAHGKAFVSTRQIAVDAQPGTPIYQGSTLTTGSDGSLGITLKDNTVMSFGPDTEVSIDDYLYKPAQDRLKLAARIAKGTLHYLSGIIAKLKPEAVSINTPTGIIGVRGTRFAVKVED</sequence>
<keyword evidence="1" id="KW-0732">Signal</keyword>
<dbReference type="EMBL" id="CM001475">
    <property type="protein sequence ID" value="EIC30433.1"/>
    <property type="molecule type" value="Genomic_DNA"/>
</dbReference>
<dbReference type="PROSITE" id="PS51257">
    <property type="entry name" value="PROKAR_LIPOPROTEIN"/>
    <property type="match status" value="1"/>
</dbReference>
<dbReference type="eggNOG" id="COG4254">
    <property type="taxonomic scope" value="Bacteria"/>
</dbReference>
<feature type="signal peptide" evidence="1">
    <location>
        <begin position="1"/>
        <end position="21"/>
    </location>
</feature>
<proteinExistence type="predicted"/>
<name>H8GKE2_METAL</name>
<dbReference type="HOGENOM" id="CLU_122741_0_0_6"/>